<dbReference type="InterPro" id="IPR000210">
    <property type="entry name" value="BTB/POZ_dom"/>
</dbReference>
<accession>A0AAV5VLD3</accession>
<feature type="non-terminal residue" evidence="6">
    <location>
        <position position="1"/>
    </location>
</feature>
<dbReference type="Gene3D" id="2.120.10.80">
    <property type="entry name" value="Kelch-type beta propeller"/>
    <property type="match status" value="1"/>
</dbReference>
<proteinExistence type="predicted"/>
<evidence type="ECO:0000259" key="5">
    <source>
        <dbReference type="PROSITE" id="PS50097"/>
    </source>
</evidence>
<dbReference type="PROSITE" id="PS50097">
    <property type="entry name" value="BTB"/>
    <property type="match status" value="1"/>
</dbReference>
<feature type="non-terminal residue" evidence="6">
    <location>
        <position position="576"/>
    </location>
</feature>
<evidence type="ECO:0000313" key="7">
    <source>
        <dbReference type="Proteomes" id="UP001432322"/>
    </source>
</evidence>
<dbReference type="PIRSF" id="PIRSF037037">
    <property type="entry name" value="Kelch-like_protein_gigaxonin"/>
    <property type="match status" value="1"/>
</dbReference>
<dbReference type="SMART" id="SM00225">
    <property type="entry name" value="BTB"/>
    <property type="match status" value="1"/>
</dbReference>
<dbReference type="Pfam" id="PF24681">
    <property type="entry name" value="Kelch_KLHDC2_KLHL20_DRC7"/>
    <property type="match status" value="1"/>
</dbReference>
<dbReference type="InterPro" id="IPR015915">
    <property type="entry name" value="Kelch-typ_b-propeller"/>
</dbReference>
<dbReference type="SMART" id="SM00875">
    <property type="entry name" value="BACK"/>
    <property type="match status" value="1"/>
</dbReference>
<protein>
    <recommendedName>
        <fullName evidence="5">BTB domain-containing protein</fullName>
    </recommendedName>
</protein>
<dbReference type="Proteomes" id="UP001432322">
    <property type="component" value="Unassembled WGS sequence"/>
</dbReference>
<dbReference type="Gene3D" id="1.25.40.420">
    <property type="match status" value="1"/>
</dbReference>
<dbReference type="Pfam" id="PF00651">
    <property type="entry name" value="BTB"/>
    <property type="match status" value="1"/>
</dbReference>
<dbReference type="InterPro" id="IPR011705">
    <property type="entry name" value="BACK"/>
</dbReference>
<dbReference type="InterPro" id="IPR011043">
    <property type="entry name" value="Gal_Oxase/kelch_b-propeller"/>
</dbReference>
<dbReference type="Pfam" id="PF01344">
    <property type="entry name" value="Kelch_1"/>
    <property type="match status" value="2"/>
</dbReference>
<evidence type="ECO:0000256" key="1">
    <source>
        <dbReference type="ARBA" id="ARBA00004906"/>
    </source>
</evidence>
<sequence>NDKSFSGHAVSLDTVELETSINVCHPIPEGFTMYEENRRQKEQIDTTILVGEKRLDAHRVLLSARVPFFKAMFCSSMVECQQQEINLNNQFCDFDADSIEHLISYAYTGRLTITEESVQHIMMAANFLQIVAVLDECADFLVRRLKVCNAVSILLLCRSIAYNKIEQKVYNFLDKNFVAISATLEFHQLSVDNALAYLQRDSLHVDGEEQIFDAICGWIDDDVTGDRAKHMTKLLPAVRVSRLPAAYIEETMAKNAYVLADPECISLIDEAKAYHENSELRGELTSFKTAARVCDSLNGLIFVIGEVPNLQQGGPAPVTESAVEFYNPMTDSWTACTPMPSARGRCGLALIDQTIYVMGGNDGKERLNTVQCFDVAENKWTDMDPMISKRAGFATVTIDGVIYVCGGFEGQGALALVEAFDAHSEEPAWTQMPPMTKMRGTPAGCVLNGKIYVKGGHDGQQIWSDGECFDPATNTWEPIAPMKNRRCRFAVIAMNGKIWAVGGYDGAAFLKEPESYDPITNTWTTHKIMQRRRSRAALAVACGKLFAIGGFDGLNNLDSVVRYDEESDDWKEVAPM</sequence>
<evidence type="ECO:0000256" key="4">
    <source>
        <dbReference type="ARBA" id="ARBA00022786"/>
    </source>
</evidence>
<keyword evidence="2" id="KW-0880">Kelch repeat</keyword>
<dbReference type="SMART" id="SM00612">
    <property type="entry name" value="Kelch"/>
    <property type="match status" value="6"/>
</dbReference>
<feature type="domain" description="BTB" evidence="5">
    <location>
        <begin position="44"/>
        <end position="115"/>
    </location>
</feature>
<dbReference type="AlphaFoldDB" id="A0AAV5VLD3"/>
<dbReference type="EMBL" id="BTSY01000003">
    <property type="protein sequence ID" value="GMT20344.1"/>
    <property type="molecule type" value="Genomic_DNA"/>
</dbReference>
<keyword evidence="7" id="KW-1185">Reference proteome</keyword>
<dbReference type="InterPro" id="IPR017096">
    <property type="entry name" value="BTB-kelch_protein"/>
</dbReference>
<dbReference type="SUPFAM" id="SSF54695">
    <property type="entry name" value="POZ domain"/>
    <property type="match status" value="1"/>
</dbReference>
<organism evidence="6 7">
    <name type="scientific">Pristionchus fissidentatus</name>
    <dbReference type="NCBI Taxonomy" id="1538716"/>
    <lineage>
        <taxon>Eukaryota</taxon>
        <taxon>Metazoa</taxon>
        <taxon>Ecdysozoa</taxon>
        <taxon>Nematoda</taxon>
        <taxon>Chromadorea</taxon>
        <taxon>Rhabditida</taxon>
        <taxon>Rhabditina</taxon>
        <taxon>Diplogasteromorpha</taxon>
        <taxon>Diplogasteroidea</taxon>
        <taxon>Neodiplogasteridae</taxon>
        <taxon>Pristionchus</taxon>
    </lineage>
</organism>
<reference evidence="6" key="1">
    <citation type="submission" date="2023-10" db="EMBL/GenBank/DDBJ databases">
        <title>Genome assembly of Pristionchus species.</title>
        <authorList>
            <person name="Yoshida K."/>
            <person name="Sommer R.J."/>
        </authorList>
    </citation>
    <scope>NUCLEOTIDE SEQUENCE</scope>
    <source>
        <strain evidence="6">RS5133</strain>
    </source>
</reference>
<evidence type="ECO:0000313" key="6">
    <source>
        <dbReference type="EMBL" id="GMT20344.1"/>
    </source>
</evidence>
<dbReference type="PANTHER" id="PTHR24412">
    <property type="entry name" value="KELCH PROTEIN"/>
    <property type="match status" value="1"/>
</dbReference>
<comment type="caution">
    <text evidence="6">The sequence shown here is derived from an EMBL/GenBank/DDBJ whole genome shotgun (WGS) entry which is preliminary data.</text>
</comment>
<name>A0AAV5VLD3_9BILA</name>
<keyword evidence="3" id="KW-0677">Repeat</keyword>
<dbReference type="InterPro" id="IPR006652">
    <property type="entry name" value="Kelch_1"/>
</dbReference>
<dbReference type="SUPFAM" id="SSF50965">
    <property type="entry name" value="Galactose oxidase, central domain"/>
    <property type="match status" value="1"/>
</dbReference>
<comment type="pathway">
    <text evidence="1">Protein modification; protein ubiquitination.</text>
</comment>
<dbReference type="Gene3D" id="3.30.710.10">
    <property type="entry name" value="Potassium Channel Kv1.1, Chain A"/>
    <property type="match status" value="1"/>
</dbReference>
<keyword evidence="4" id="KW-0833">Ubl conjugation pathway</keyword>
<evidence type="ECO:0000256" key="2">
    <source>
        <dbReference type="ARBA" id="ARBA00022441"/>
    </source>
</evidence>
<evidence type="ECO:0000256" key="3">
    <source>
        <dbReference type="ARBA" id="ARBA00022737"/>
    </source>
</evidence>
<dbReference type="Pfam" id="PF07707">
    <property type="entry name" value="BACK"/>
    <property type="match status" value="1"/>
</dbReference>
<dbReference type="PANTHER" id="PTHR24412:SF497">
    <property type="entry name" value="KELCH-LIKE PROTEIN 18"/>
    <property type="match status" value="1"/>
</dbReference>
<dbReference type="InterPro" id="IPR011333">
    <property type="entry name" value="SKP1/BTB/POZ_sf"/>
</dbReference>
<gene>
    <name evidence="6" type="ORF">PFISCL1PPCAC_11641</name>
</gene>